<dbReference type="Pfam" id="PF13443">
    <property type="entry name" value="HTH_26"/>
    <property type="match status" value="1"/>
</dbReference>
<protein>
    <submittedName>
        <fullName evidence="8">NACHT domain-containing protein</fullName>
    </submittedName>
</protein>
<evidence type="ECO:0000256" key="5">
    <source>
        <dbReference type="SAM" id="MobiDB-lite"/>
    </source>
</evidence>
<dbReference type="PANTHER" id="PTHR46844:SF1">
    <property type="entry name" value="SLR5058 PROTEIN"/>
    <property type="match status" value="1"/>
</dbReference>
<keyword evidence="4" id="KW-0456">Lyase</keyword>
<dbReference type="Pfam" id="PF13646">
    <property type="entry name" value="HEAT_2"/>
    <property type="match status" value="1"/>
</dbReference>
<dbReference type="SMART" id="SM00382">
    <property type="entry name" value="AAA"/>
    <property type="match status" value="1"/>
</dbReference>
<dbReference type="PROSITE" id="PS50943">
    <property type="entry name" value="HTH_CROC1"/>
    <property type="match status" value="1"/>
</dbReference>
<evidence type="ECO:0000313" key="9">
    <source>
        <dbReference type="Proteomes" id="UP001302120"/>
    </source>
</evidence>
<keyword evidence="2" id="KW-0042">Antenna complex</keyword>
<dbReference type="InterPro" id="IPR054611">
    <property type="entry name" value="NCAB"/>
</dbReference>
<dbReference type="Gene3D" id="1.10.260.40">
    <property type="entry name" value="lambda repressor-like DNA-binding domains"/>
    <property type="match status" value="1"/>
</dbReference>
<dbReference type="Gene3D" id="3.40.50.300">
    <property type="entry name" value="P-loop containing nucleotide triphosphate hydrolases"/>
    <property type="match status" value="1"/>
</dbReference>
<feature type="domain" description="NACHT" evidence="6">
    <location>
        <begin position="175"/>
        <end position="266"/>
    </location>
</feature>
<dbReference type="PANTHER" id="PTHR46844">
    <property type="entry name" value="SLR5058 PROTEIN"/>
    <property type="match status" value="1"/>
</dbReference>
<dbReference type="SUPFAM" id="SSF52540">
    <property type="entry name" value="P-loop containing nucleoside triphosphate hydrolases"/>
    <property type="match status" value="1"/>
</dbReference>
<evidence type="ECO:0000313" key="8">
    <source>
        <dbReference type="EMBL" id="MEA5580383.1"/>
    </source>
</evidence>
<dbReference type="InterPro" id="IPR003593">
    <property type="entry name" value="AAA+_ATPase"/>
</dbReference>
<dbReference type="InterPro" id="IPR011989">
    <property type="entry name" value="ARM-like"/>
</dbReference>
<organism evidence="8 9">
    <name type="scientific">Nodularia harveyana UHCC-0300</name>
    <dbReference type="NCBI Taxonomy" id="2974287"/>
    <lineage>
        <taxon>Bacteria</taxon>
        <taxon>Bacillati</taxon>
        <taxon>Cyanobacteriota</taxon>
        <taxon>Cyanophyceae</taxon>
        <taxon>Nostocales</taxon>
        <taxon>Nodulariaceae</taxon>
        <taxon>Nodularia</taxon>
    </lineage>
</organism>
<dbReference type="InterPro" id="IPR016024">
    <property type="entry name" value="ARM-type_fold"/>
</dbReference>
<dbReference type="CDD" id="cd00093">
    <property type="entry name" value="HTH_XRE"/>
    <property type="match status" value="1"/>
</dbReference>
<dbReference type="SUPFAM" id="SSF48371">
    <property type="entry name" value="ARM repeat"/>
    <property type="match status" value="1"/>
</dbReference>
<evidence type="ECO:0000256" key="2">
    <source>
        <dbReference type="ARBA" id="ARBA00022549"/>
    </source>
</evidence>
<evidence type="ECO:0000256" key="4">
    <source>
        <dbReference type="ARBA" id="ARBA00023239"/>
    </source>
</evidence>
<dbReference type="PROSITE" id="PS50837">
    <property type="entry name" value="NACHT"/>
    <property type="match status" value="1"/>
</dbReference>
<dbReference type="InterPro" id="IPR054570">
    <property type="entry name" value="NCC-H_dom"/>
</dbReference>
<sequence length="1232" mass="142636">MNSQRNRGIAIKPEGRDLIEKKRGEKGYSLKKLAELAEIDIKTLNTLLRGEPKDRNTIEAIAKALEISPTDIVDADEWFSQSVNTTQKQEDVNWLEVSHTVLNEQQIRRKASAMGFEVNVHVPLGLVQRKQQQRRDESVPREQVYQLDEEFITKTYEHKDFLQQVISQNSGDKNKNIAIVGEPGAGKTTLLNAIASHIKEENKDLVIVISLANLQGMKLDEYILTKWLPHAMGLSGRNSTPEIENQLINRFYAGNVWLLLDGVDEMGESSSIKALNKISQALTVWVGQARVVLTCRLNVWDASLNNNILPEFDTYKIQEFTPQQVDEFIEEWFKYANNMPRGYELKAELDLRERFKLNIRALVANPLMLSILCEIYQNRHGELPETKTEIFHLYLQHFYDWKPECITKDLTYTLRKQLHEALGRLALAGIDSKYRFQLPESLAVDVMTQELFNLACELGWLNPVNINEKVYAFLHPNFQEYFAALAIDYGHYFLNHVPDNPEDGTYRIFDPQWKEVIMFWMEKMKTDDLHKKEEFKKYVHNFQDNCWGIYKQKASDVICPIDKMAFEMHKENDSLFKSLKEENFNTSNTSLNSEQGADSTLEIEKEPISLLPESDIDSSKKMSELINLLDTRDIDTQKIAAKKIADCITHTNKNVQDSDGYTSPVENIIQTLLTGLEYPHYQSKYEIISILFDIDSSEVFLRLLDSQDRDIRLCAAIRLGELEPNNKKSIETIIDMMESTYPDEKYDPDEDYDLDCNIFYKIVWAINKLRKIQNYDYSQLIENAIDNINTNQHWYIRIYLFEMLREIGIDSPQFIELLKQLISSDDNRYVRAKAAYTLGRIERGNQTVINTLEKLLIEMRDEILDFSCSVTPSDLSQKFAVEIASNLLKLDSSNSTALQSLLYLICGSKYLDFGLECLLDSLEENIDALLKLSGDEIVIVNKSTDNFWFLWTLNFPDNIQIISVTSFSKIHRGKREVLLKNANSYIPFVKEIFKENFASCYQHFSRWFEEDKKWQKILSQWRDQKKKQNPKNSSMNGFEGEQKFIQDNRPTSSIAYEICREFLVCCAENMTYPEFYRAWHGELSPIKNLESQFTDTDSLLTQLQPTDKTYPLILNLQTLQGETDISAISQEICNQIYFTAFTKLTEIPSVNNAPQLKRIIPEITNRLQTEKLALIIKNCEPNQEIVTFCKNLTDVLDIAFITDQPLDAPLKGFPQNQSNLLSAIQNWINEIE</sequence>
<dbReference type="SUPFAM" id="SSF47413">
    <property type="entry name" value="lambda repressor-like DNA-binding domains"/>
    <property type="match status" value="1"/>
</dbReference>
<evidence type="ECO:0000259" key="7">
    <source>
        <dbReference type="PROSITE" id="PS50943"/>
    </source>
</evidence>
<reference evidence="8 9" key="1">
    <citation type="submission" date="2023-12" db="EMBL/GenBank/DDBJ databases">
        <title>Baltic Sea Cyanobacteria.</title>
        <authorList>
            <person name="Delbaje E."/>
            <person name="Fewer D.P."/>
            <person name="Shishido T.K."/>
        </authorList>
    </citation>
    <scope>NUCLEOTIDE SEQUENCE [LARGE SCALE GENOMIC DNA]</scope>
    <source>
        <strain evidence="8 9">UHCC-0300</strain>
    </source>
</reference>
<dbReference type="Pfam" id="PF22724">
    <property type="entry name" value="NCAB1"/>
    <property type="match status" value="1"/>
</dbReference>
<proteinExistence type="inferred from homology"/>
<feature type="region of interest" description="Disordered" evidence="5">
    <location>
        <begin position="1023"/>
        <end position="1042"/>
    </location>
</feature>
<gene>
    <name evidence="8" type="ORF">VB620_03390</name>
</gene>
<dbReference type="RefSeq" id="WP_323194725.1">
    <property type="nucleotide sequence ID" value="NZ_JAYGHG010000003.1"/>
</dbReference>
<dbReference type="Gene3D" id="1.25.10.10">
    <property type="entry name" value="Leucine-rich Repeat Variant"/>
    <property type="match status" value="1"/>
</dbReference>
<keyword evidence="9" id="KW-1185">Reference proteome</keyword>
<dbReference type="EMBL" id="JAYGHG010000003">
    <property type="protein sequence ID" value="MEA5580383.1"/>
    <property type="molecule type" value="Genomic_DNA"/>
</dbReference>
<dbReference type="Pfam" id="PF22730">
    <property type="entry name" value="NCC-H"/>
    <property type="match status" value="1"/>
</dbReference>
<dbReference type="InterPro" id="IPR007111">
    <property type="entry name" value="NACHT_NTPase"/>
</dbReference>
<dbReference type="InterPro" id="IPR027417">
    <property type="entry name" value="P-loop_NTPase"/>
</dbReference>
<dbReference type="Pfam" id="PF05729">
    <property type="entry name" value="NACHT"/>
    <property type="match status" value="1"/>
</dbReference>
<dbReference type="Proteomes" id="UP001302120">
    <property type="component" value="Unassembled WGS sequence"/>
</dbReference>
<feature type="domain" description="HTH cro/C1-type" evidence="7">
    <location>
        <begin position="19"/>
        <end position="72"/>
    </location>
</feature>
<dbReference type="InterPro" id="IPR010982">
    <property type="entry name" value="Lambda_DNA-bd_dom_sf"/>
</dbReference>
<evidence type="ECO:0000256" key="1">
    <source>
        <dbReference type="ARBA" id="ARBA00009299"/>
    </source>
</evidence>
<accession>A0ABU5UAK7</accession>
<name>A0ABU5UAK7_9CYAN</name>
<evidence type="ECO:0000256" key="3">
    <source>
        <dbReference type="ARBA" id="ARBA00022738"/>
    </source>
</evidence>
<comment type="caution">
    <text evidence="8">The sequence shown here is derived from an EMBL/GenBank/DDBJ whole genome shotgun (WGS) entry which is preliminary data.</text>
</comment>
<comment type="similarity">
    <text evidence="1">Belongs to the CpcE/RpcE/PecE family.</text>
</comment>
<dbReference type="SMART" id="SM00530">
    <property type="entry name" value="HTH_XRE"/>
    <property type="match status" value="1"/>
</dbReference>
<keyword evidence="3" id="KW-0605">Phycobilisome</keyword>
<dbReference type="InterPro" id="IPR001387">
    <property type="entry name" value="Cro/C1-type_HTH"/>
</dbReference>
<evidence type="ECO:0000259" key="6">
    <source>
        <dbReference type="PROSITE" id="PS50837"/>
    </source>
</evidence>